<name>A0AAF0U645_SOLVR</name>
<protein>
    <submittedName>
        <fullName evidence="1">Uncharacterized protein</fullName>
    </submittedName>
</protein>
<reference evidence="1" key="1">
    <citation type="submission" date="2023-08" db="EMBL/GenBank/DDBJ databases">
        <title>A de novo genome assembly of Solanum verrucosum Schlechtendal, a Mexican diploid species geographically isolated from the other diploid A-genome species in potato relatives.</title>
        <authorList>
            <person name="Hosaka K."/>
        </authorList>
    </citation>
    <scope>NUCLEOTIDE SEQUENCE</scope>
    <source>
        <tissue evidence="1">Young leaves</tissue>
    </source>
</reference>
<keyword evidence="2" id="KW-1185">Reference proteome</keyword>
<evidence type="ECO:0000313" key="1">
    <source>
        <dbReference type="EMBL" id="WMV40135.1"/>
    </source>
</evidence>
<gene>
    <name evidence="1" type="ORF">MTR67_033520</name>
</gene>
<sequence>MDTFTLSVSQMQIGLDPRLIEDLLLVIVFLLVETWYHGKVRNKMLYLGPVQNPSIEQRHILHVKSCGYIIF</sequence>
<organism evidence="1 2">
    <name type="scientific">Solanum verrucosum</name>
    <dbReference type="NCBI Taxonomy" id="315347"/>
    <lineage>
        <taxon>Eukaryota</taxon>
        <taxon>Viridiplantae</taxon>
        <taxon>Streptophyta</taxon>
        <taxon>Embryophyta</taxon>
        <taxon>Tracheophyta</taxon>
        <taxon>Spermatophyta</taxon>
        <taxon>Magnoliopsida</taxon>
        <taxon>eudicotyledons</taxon>
        <taxon>Gunneridae</taxon>
        <taxon>Pentapetalae</taxon>
        <taxon>asterids</taxon>
        <taxon>lamiids</taxon>
        <taxon>Solanales</taxon>
        <taxon>Solanaceae</taxon>
        <taxon>Solanoideae</taxon>
        <taxon>Solaneae</taxon>
        <taxon>Solanum</taxon>
    </lineage>
</organism>
<evidence type="ECO:0000313" key="2">
    <source>
        <dbReference type="Proteomes" id="UP001234989"/>
    </source>
</evidence>
<dbReference type="EMBL" id="CP133619">
    <property type="protein sequence ID" value="WMV40135.1"/>
    <property type="molecule type" value="Genomic_DNA"/>
</dbReference>
<proteinExistence type="predicted"/>
<accession>A0AAF0U645</accession>
<dbReference type="Proteomes" id="UP001234989">
    <property type="component" value="Chromosome 8"/>
</dbReference>
<dbReference type="AlphaFoldDB" id="A0AAF0U645"/>